<reference evidence="2 3" key="1">
    <citation type="submission" date="2017-09" db="EMBL/GenBank/DDBJ databases">
        <title>Genome sequences of Natrinema ejinorence JCM 13890T.</title>
        <authorList>
            <person name="Roh S.W."/>
            <person name="Kim Y.B."/>
            <person name="Kim J.Y."/>
        </authorList>
    </citation>
    <scope>NUCLEOTIDE SEQUENCE [LARGE SCALE GENOMIC DNA]</scope>
    <source>
        <strain evidence="2 3">JCM 13890</strain>
    </source>
</reference>
<feature type="domain" description="Pyrrolo-quinoline quinone repeat" evidence="1">
    <location>
        <begin position="187"/>
        <end position="319"/>
    </location>
</feature>
<dbReference type="Gene3D" id="2.130.10.10">
    <property type="entry name" value="YVTN repeat-like/Quinoprotein amine dehydrogenase"/>
    <property type="match status" value="1"/>
</dbReference>
<dbReference type="InterPro" id="IPR015943">
    <property type="entry name" value="WD40/YVTN_repeat-like_dom_sf"/>
</dbReference>
<dbReference type="InterPro" id="IPR011047">
    <property type="entry name" value="Quinoprotein_ADH-like_sf"/>
</dbReference>
<name>A0A2A5QYU0_9EURY</name>
<dbReference type="AlphaFoldDB" id="A0A2A5QYU0"/>
<dbReference type="SUPFAM" id="SSF50998">
    <property type="entry name" value="Quinoprotein alcohol dehydrogenase-like"/>
    <property type="match status" value="1"/>
</dbReference>
<protein>
    <submittedName>
        <fullName evidence="2">Pyrrolo-quinoline quinone</fullName>
    </submittedName>
</protein>
<accession>A0A2A5QYU0</accession>
<dbReference type="Pfam" id="PF13360">
    <property type="entry name" value="PQQ_2"/>
    <property type="match status" value="1"/>
</dbReference>
<dbReference type="PANTHER" id="PTHR34512">
    <property type="entry name" value="CELL SURFACE PROTEIN"/>
    <property type="match status" value="1"/>
</dbReference>
<dbReference type="InterPro" id="IPR002372">
    <property type="entry name" value="PQQ_rpt_dom"/>
</dbReference>
<evidence type="ECO:0000313" key="3">
    <source>
        <dbReference type="Proteomes" id="UP000219689"/>
    </source>
</evidence>
<dbReference type="SMART" id="SM00564">
    <property type="entry name" value="PQQ"/>
    <property type="match status" value="5"/>
</dbReference>
<organism evidence="2 3">
    <name type="scientific">Natrinema ejinorense</name>
    <dbReference type="NCBI Taxonomy" id="373386"/>
    <lineage>
        <taxon>Archaea</taxon>
        <taxon>Methanobacteriati</taxon>
        <taxon>Methanobacteriota</taxon>
        <taxon>Stenosarchaea group</taxon>
        <taxon>Halobacteria</taxon>
        <taxon>Halobacteriales</taxon>
        <taxon>Natrialbaceae</taxon>
        <taxon>Natrinema</taxon>
    </lineage>
</organism>
<dbReference type="EMBL" id="NXNI01000001">
    <property type="protein sequence ID" value="PCR92006.1"/>
    <property type="molecule type" value="Genomic_DNA"/>
</dbReference>
<dbReference type="RefSeq" id="WP_097380937.1">
    <property type="nucleotide sequence ID" value="NZ_NXNI01000001.1"/>
</dbReference>
<proteinExistence type="predicted"/>
<dbReference type="Proteomes" id="UP000219689">
    <property type="component" value="Unassembled WGS sequence"/>
</dbReference>
<dbReference type="PANTHER" id="PTHR34512:SF30">
    <property type="entry name" value="OUTER MEMBRANE PROTEIN ASSEMBLY FACTOR BAMB"/>
    <property type="match status" value="1"/>
</dbReference>
<keyword evidence="3" id="KW-1185">Reference proteome</keyword>
<dbReference type="InterPro" id="IPR018391">
    <property type="entry name" value="PQQ_b-propeller_rpt"/>
</dbReference>
<gene>
    <name evidence="2" type="ORF">CP557_16635</name>
</gene>
<sequence>MAGENSKNTSKLDSEIGSQIGDVTWRESVASQFASPIVTTLRHAIVNTQSKLLGFEKSDGAIAFSKSLPGGMAAAPAVTENHILVPRDTYGEGFDSEIDLQSPTLYALDRDANRIAWKVTLDGTYLASVAVADDIYVQSDRETYRIQSDGTVMWRQTFDSSFDWRKTLSYLRPAIGPNGVYIGHRDSLVKLDRKSGEVIWTRSIEKTRFPPVIADDSTVVASTRRETVGLDPSEGRIRWQASTPPVWAPASNEKIAVLSTARKLLGIKLATGKQQWSRKESLSTCPPIIAGDTVFFVPGGTNLVAVDAETGTRIDKRTTDRIVDWITPDSSGLLTRQSEADGAFLRQYELN</sequence>
<evidence type="ECO:0000313" key="2">
    <source>
        <dbReference type="EMBL" id="PCR92006.1"/>
    </source>
</evidence>
<dbReference type="OrthoDB" id="8638at2157"/>
<comment type="caution">
    <text evidence="2">The sequence shown here is derived from an EMBL/GenBank/DDBJ whole genome shotgun (WGS) entry which is preliminary data.</text>
</comment>
<evidence type="ECO:0000259" key="1">
    <source>
        <dbReference type="Pfam" id="PF13360"/>
    </source>
</evidence>